<dbReference type="InterPro" id="IPR029058">
    <property type="entry name" value="AB_hydrolase_fold"/>
</dbReference>
<dbReference type="PRINTS" id="PR00412">
    <property type="entry name" value="EPOXHYDRLASE"/>
</dbReference>
<dbReference type="InterPro" id="IPR000639">
    <property type="entry name" value="Epox_hydrolase-like"/>
</dbReference>
<dbReference type="PANTHER" id="PTHR46438:SF11">
    <property type="entry name" value="LIPASE-RELATED"/>
    <property type="match status" value="1"/>
</dbReference>
<evidence type="ECO:0000313" key="3">
    <source>
        <dbReference type="Proteomes" id="UP000537130"/>
    </source>
</evidence>
<dbReference type="GO" id="GO:0102296">
    <property type="term" value="F:4,5-9,10-diseco-3-hydroxy-5,9,17-trioxoandrosta-1(10),2-diene-4-oate hydrolase activity"/>
    <property type="evidence" value="ECO:0007669"/>
    <property type="project" value="UniProtKB-EC"/>
</dbReference>
<feature type="domain" description="AB hydrolase-1" evidence="1">
    <location>
        <begin position="32"/>
        <end position="261"/>
    </location>
</feature>
<gene>
    <name evidence="2" type="ORF">FHR99_000011</name>
</gene>
<proteinExistence type="predicted"/>
<dbReference type="Pfam" id="PF00561">
    <property type="entry name" value="Abhydrolase_1"/>
    <property type="match status" value="1"/>
</dbReference>
<dbReference type="PRINTS" id="PR00111">
    <property type="entry name" value="ABHYDROLASE"/>
</dbReference>
<protein>
    <submittedName>
        <fullName evidence="2">4,5:9,10-diseco-3-hydroxy-5,9, 17-trioxoandrosta-1(10),2-diene-4-oate hydrolase</fullName>
        <ecNumber evidence="2">3.7.1.17</ecNumber>
    </submittedName>
</protein>
<dbReference type="RefSeq" id="WP_183408503.1">
    <property type="nucleotide sequence ID" value="NZ_JACHWY010000001.1"/>
</dbReference>
<dbReference type="AlphaFoldDB" id="A0A7W4W1P2"/>
<evidence type="ECO:0000313" key="2">
    <source>
        <dbReference type="EMBL" id="MBB3045775.1"/>
    </source>
</evidence>
<organism evidence="2 3">
    <name type="scientific">Litorivivens lipolytica</name>
    <dbReference type="NCBI Taxonomy" id="1524264"/>
    <lineage>
        <taxon>Bacteria</taxon>
        <taxon>Pseudomonadati</taxon>
        <taxon>Pseudomonadota</taxon>
        <taxon>Gammaproteobacteria</taxon>
        <taxon>Litorivivens</taxon>
    </lineage>
</organism>
<accession>A0A7W4W1P2</accession>
<dbReference type="Gene3D" id="3.40.50.1820">
    <property type="entry name" value="alpha/beta hydrolase"/>
    <property type="match status" value="1"/>
</dbReference>
<dbReference type="PANTHER" id="PTHR46438">
    <property type="entry name" value="ALPHA/BETA-HYDROLASES SUPERFAMILY PROTEIN"/>
    <property type="match status" value="1"/>
</dbReference>
<comment type="caution">
    <text evidence="2">The sequence shown here is derived from an EMBL/GenBank/DDBJ whole genome shotgun (WGS) entry which is preliminary data.</text>
</comment>
<keyword evidence="2" id="KW-0378">Hydrolase</keyword>
<keyword evidence="3" id="KW-1185">Reference proteome</keyword>
<dbReference type="EC" id="3.7.1.17" evidence="2"/>
<dbReference type="SUPFAM" id="SSF53474">
    <property type="entry name" value="alpha/beta-Hydrolases"/>
    <property type="match status" value="1"/>
</dbReference>
<dbReference type="InterPro" id="IPR000073">
    <property type="entry name" value="AB_hydrolase_1"/>
</dbReference>
<sequence length="276" mass="30939">MPQLVEGLPEGKYAKLANGHTIHYLDQGSGEPVVFLHGSGSGASGHSNFKFNYPFLAENGFRSIVPDLIGYGYSDKPDDVEYHIDFFVECVKQTLDVIGVEKVHLIGNSLGGAIAIRYALTYPEQVKTLNLMAPGGIEEQPSYFNMPGMAIMKEVFTGGPNKEALEQFIRRGLVFDEKHVDEQLVNERWGIFQQQNMQVINTMVVPNVEDRLGELNCPIIAFWGANENMMPETGIAKLTKKCKNIRLTIVSECGHWVMVEHKDLFNRMTLDFLRNG</sequence>
<dbReference type="EMBL" id="JACHWY010000001">
    <property type="protein sequence ID" value="MBB3045775.1"/>
    <property type="molecule type" value="Genomic_DNA"/>
</dbReference>
<name>A0A7W4W1P2_9GAMM</name>
<evidence type="ECO:0000259" key="1">
    <source>
        <dbReference type="Pfam" id="PF00561"/>
    </source>
</evidence>
<dbReference type="Proteomes" id="UP000537130">
    <property type="component" value="Unassembled WGS sequence"/>
</dbReference>
<reference evidence="2 3" key="1">
    <citation type="submission" date="2020-08" db="EMBL/GenBank/DDBJ databases">
        <title>Genomic Encyclopedia of Type Strains, Phase III (KMG-III): the genomes of soil and plant-associated and newly described type strains.</title>
        <authorList>
            <person name="Whitman W."/>
        </authorList>
    </citation>
    <scope>NUCLEOTIDE SEQUENCE [LARGE SCALE GENOMIC DNA]</scope>
    <source>
        <strain evidence="2 3">CECT 8654</strain>
    </source>
</reference>